<evidence type="ECO:0000256" key="1">
    <source>
        <dbReference type="ARBA" id="ARBA00009053"/>
    </source>
</evidence>
<protein>
    <submittedName>
        <fullName evidence="7">CYFA0S12e01398g1_1</fullName>
    </submittedName>
    <submittedName>
        <fullName evidence="8">Transcriptional activator HAP3</fullName>
    </submittedName>
</protein>
<dbReference type="OrthoDB" id="386949at2759"/>
<sequence length="259" mass="29705">MEHQHRAIAMGGQPPESNYTFKPISMPSKSPLEEEESVLDRDYEIREQDRWLPLANVGRVMKSALPPQAKLSKESKMCVQECVSEFISFITSGAIDKCQAEKRKTLNGEDILYAMYTLGFENYAETLKIYLAKYREHERLELDDRREKDRLKRQLRKERKEKERKLQMQRENGGVPIDDTDINTNATDGTGGMPGVSMDEEDLDDSELDGEDDGESLGDEEDLHQYDMDQADIAQYVLDPQPVDIDVYDNPDVSFQGNI</sequence>
<dbReference type="GO" id="GO:0046982">
    <property type="term" value="F:protein heterodimerization activity"/>
    <property type="evidence" value="ECO:0007669"/>
    <property type="project" value="InterPro"/>
</dbReference>
<dbReference type="STRING" id="36022.A0A061B6L3"/>
<keyword evidence="9" id="KW-1185">Reference proteome</keyword>
<evidence type="ECO:0000313" key="8">
    <source>
        <dbReference type="EMBL" id="ONH64749.1"/>
    </source>
</evidence>
<feature type="region of interest" description="Disordered" evidence="5">
    <location>
        <begin position="1"/>
        <end position="34"/>
    </location>
</feature>
<dbReference type="Gene3D" id="1.10.20.10">
    <property type="entry name" value="Histone, subunit A"/>
    <property type="match status" value="1"/>
</dbReference>
<gene>
    <name evidence="8" type="ORF">BON22_5361</name>
    <name evidence="7" type="ORF">CYFA0S_12e01398g</name>
</gene>
<keyword evidence="3" id="KW-0238">DNA-binding</keyword>
<feature type="domain" description="Transcription factor CBF/NF-Y/archaeal histone" evidence="6">
    <location>
        <begin position="50"/>
        <end position="115"/>
    </location>
</feature>
<evidence type="ECO:0000259" key="6">
    <source>
        <dbReference type="Pfam" id="PF00808"/>
    </source>
</evidence>
<accession>A0A061B6L3</accession>
<dbReference type="GO" id="GO:0000978">
    <property type="term" value="F:RNA polymerase II cis-regulatory region sequence-specific DNA binding"/>
    <property type="evidence" value="ECO:0007669"/>
    <property type="project" value="TreeGrafter"/>
</dbReference>
<dbReference type="PANTHER" id="PTHR11064:SF9">
    <property type="entry name" value="NUCLEAR TRANSCRIPTION FACTOR Y SUBUNIT BETA"/>
    <property type="match status" value="1"/>
</dbReference>
<dbReference type="EMBL" id="MPUK01000017">
    <property type="protein sequence ID" value="ONH64749.1"/>
    <property type="molecule type" value="Genomic_DNA"/>
</dbReference>
<dbReference type="InterPro" id="IPR003958">
    <property type="entry name" value="CBFA_NFYB_domain"/>
</dbReference>
<reference evidence="9" key="2">
    <citation type="journal article" date="2017" name="Genome Announc.">
        <title>Genome sequences of Cyberlindnera fabianii 65, Pichia kudriavzevii 129, and Saccharomyces cerevisiae 131 isolated from fermented masau fruits in Zimbabwe.</title>
        <authorList>
            <person name="van Rijswijck I.M.H."/>
            <person name="Derks M.F.L."/>
            <person name="Abee T."/>
            <person name="de Ridder D."/>
            <person name="Smid E.J."/>
        </authorList>
    </citation>
    <scope>NUCLEOTIDE SEQUENCE [LARGE SCALE GENOMIC DNA]</scope>
    <source>
        <strain evidence="9">65</strain>
    </source>
</reference>
<evidence type="ECO:0000256" key="2">
    <source>
        <dbReference type="ARBA" id="ARBA00023015"/>
    </source>
</evidence>
<dbReference type="GO" id="GO:0001228">
    <property type="term" value="F:DNA-binding transcription activator activity, RNA polymerase II-specific"/>
    <property type="evidence" value="ECO:0007669"/>
    <property type="project" value="InterPro"/>
</dbReference>
<dbReference type="PANTHER" id="PTHR11064">
    <property type="entry name" value="CCAAT-BINDING TRANSCRIPTION FACTOR-RELATED"/>
    <property type="match status" value="1"/>
</dbReference>
<dbReference type="CDD" id="cd22907">
    <property type="entry name" value="HFD_NFYB"/>
    <property type="match status" value="1"/>
</dbReference>
<dbReference type="Pfam" id="PF00808">
    <property type="entry name" value="CBFD_NFYB_HMF"/>
    <property type="match status" value="1"/>
</dbReference>
<dbReference type="InterPro" id="IPR009072">
    <property type="entry name" value="Histone-fold"/>
</dbReference>
<evidence type="ECO:0000256" key="4">
    <source>
        <dbReference type="ARBA" id="ARBA00023163"/>
    </source>
</evidence>
<dbReference type="Proteomes" id="UP000189513">
    <property type="component" value="Unassembled WGS sequence"/>
</dbReference>
<organism evidence="7">
    <name type="scientific">Cyberlindnera fabianii</name>
    <name type="common">Yeast</name>
    <name type="synonym">Hansenula fabianii</name>
    <dbReference type="NCBI Taxonomy" id="36022"/>
    <lineage>
        <taxon>Eukaryota</taxon>
        <taxon>Fungi</taxon>
        <taxon>Dikarya</taxon>
        <taxon>Ascomycota</taxon>
        <taxon>Saccharomycotina</taxon>
        <taxon>Saccharomycetes</taxon>
        <taxon>Phaffomycetales</taxon>
        <taxon>Phaffomycetaceae</taxon>
        <taxon>Cyberlindnera</taxon>
    </lineage>
</organism>
<reference evidence="7" key="1">
    <citation type="journal article" date="2014" name="Genome Announc.">
        <title>Genome sequence of the yeast Cyberlindnera fabianii (Hansenula fabianii).</title>
        <authorList>
            <person name="Freel K.C."/>
            <person name="Sarilar V."/>
            <person name="Neuveglise C."/>
            <person name="Devillers H."/>
            <person name="Friedrich A."/>
            <person name="Schacherer J."/>
        </authorList>
    </citation>
    <scope>NUCLEOTIDE SEQUENCE</scope>
    <source>
        <strain evidence="7">YJS4271</strain>
    </source>
</reference>
<feature type="compositionally biased region" description="Acidic residues" evidence="5">
    <location>
        <begin position="198"/>
        <end position="222"/>
    </location>
</feature>
<evidence type="ECO:0000256" key="3">
    <source>
        <dbReference type="ARBA" id="ARBA00023125"/>
    </source>
</evidence>
<dbReference type="PRINTS" id="PR00615">
    <property type="entry name" value="CCAATSUBUNTA"/>
</dbReference>
<dbReference type="InterPro" id="IPR027113">
    <property type="entry name" value="Transc_fact_NFYB/HAP3"/>
</dbReference>
<feature type="compositionally biased region" description="Basic and acidic residues" evidence="5">
    <location>
        <begin position="155"/>
        <end position="168"/>
    </location>
</feature>
<dbReference type="EMBL" id="LK052897">
    <property type="protein sequence ID" value="CDR43520.1"/>
    <property type="molecule type" value="Genomic_DNA"/>
</dbReference>
<name>A0A061B6L3_CYBFA</name>
<keyword evidence="4" id="KW-0804">Transcription</keyword>
<dbReference type="GO" id="GO:0016602">
    <property type="term" value="C:CCAAT-binding factor complex"/>
    <property type="evidence" value="ECO:0007669"/>
    <property type="project" value="InterPro"/>
</dbReference>
<dbReference type="VEuPathDB" id="FungiDB:BON22_5361"/>
<reference evidence="8" key="3">
    <citation type="submission" date="2017-01" db="EMBL/GenBank/DDBJ databases">
        <authorList>
            <person name="Mah S.A."/>
            <person name="Swanson W.J."/>
            <person name="Moy G.W."/>
            <person name="Vacquier V.D."/>
        </authorList>
    </citation>
    <scope>NUCLEOTIDE SEQUENCE [LARGE SCALE GENOMIC DNA]</scope>
    <source>
        <strain evidence="8">65</strain>
    </source>
</reference>
<comment type="similarity">
    <text evidence="1">Belongs to the NFYB/HAP3 subunit family.</text>
</comment>
<evidence type="ECO:0000313" key="7">
    <source>
        <dbReference type="EMBL" id="CDR43520.1"/>
    </source>
</evidence>
<evidence type="ECO:0000256" key="5">
    <source>
        <dbReference type="SAM" id="MobiDB-lite"/>
    </source>
</evidence>
<keyword evidence="2" id="KW-0805">Transcription regulation</keyword>
<proteinExistence type="inferred from homology"/>
<feature type="region of interest" description="Disordered" evidence="5">
    <location>
        <begin position="155"/>
        <end position="228"/>
    </location>
</feature>
<dbReference type="SUPFAM" id="SSF47113">
    <property type="entry name" value="Histone-fold"/>
    <property type="match status" value="1"/>
</dbReference>
<dbReference type="AlphaFoldDB" id="A0A061B6L3"/>
<evidence type="ECO:0000313" key="9">
    <source>
        <dbReference type="Proteomes" id="UP000189513"/>
    </source>
</evidence>